<keyword evidence="2" id="KW-1185">Reference proteome</keyword>
<proteinExistence type="predicted"/>
<comment type="caution">
    <text evidence="1">The sequence shown here is derived from an EMBL/GenBank/DDBJ whole genome shotgun (WGS) entry which is preliminary data.</text>
</comment>
<feature type="non-terminal residue" evidence="1">
    <location>
        <position position="1"/>
    </location>
</feature>
<gene>
    <name evidence="1" type="ORF">HPB47_007199</name>
</gene>
<dbReference type="Proteomes" id="UP000805193">
    <property type="component" value="Unassembled WGS sequence"/>
</dbReference>
<evidence type="ECO:0000313" key="2">
    <source>
        <dbReference type="Proteomes" id="UP000805193"/>
    </source>
</evidence>
<organism evidence="1 2">
    <name type="scientific">Ixodes persulcatus</name>
    <name type="common">Taiga tick</name>
    <dbReference type="NCBI Taxonomy" id="34615"/>
    <lineage>
        <taxon>Eukaryota</taxon>
        <taxon>Metazoa</taxon>
        <taxon>Ecdysozoa</taxon>
        <taxon>Arthropoda</taxon>
        <taxon>Chelicerata</taxon>
        <taxon>Arachnida</taxon>
        <taxon>Acari</taxon>
        <taxon>Parasitiformes</taxon>
        <taxon>Ixodida</taxon>
        <taxon>Ixodoidea</taxon>
        <taxon>Ixodidae</taxon>
        <taxon>Ixodinae</taxon>
        <taxon>Ixodes</taxon>
    </lineage>
</organism>
<reference evidence="1 2" key="1">
    <citation type="journal article" date="2020" name="Cell">
        <title>Large-Scale Comparative Analyses of Tick Genomes Elucidate Their Genetic Diversity and Vector Capacities.</title>
        <authorList>
            <consortium name="Tick Genome and Microbiome Consortium (TIGMIC)"/>
            <person name="Jia N."/>
            <person name="Wang J."/>
            <person name="Shi W."/>
            <person name="Du L."/>
            <person name="Sun Y."/>
            <person name="Zhan W."/>
            <person name="Jiang J.F."/>
            <person name="Wang Q."/>
            <person name="Zhang B."/>
            <person name="Ji P."/>
            <person name="Bell-Sakyi L."/>
            <person name="Cui X.M."/>
            <person name="Yuan T.T."/>
            <person name="Jiang B.G."/>
            <person name="Yang W.F."/>
            <person name="Lam T.T."/>
            <person name="Chang Q.C."/>
            <person name="Ding S.J."/>
            <person name="Wang X.J."/>
            <person name="Zhu J.G."/>
            <person name="Ruan X.D."/>
            <person name="Zhao L."/>
            <person name="Wei J.T."/>
            <person name="Ye R.Z."/>
            <person name="Que T.C."/>
            <person name="Du C.H."/>
            <person name="Zhou Y.H."/>
            <person name="Cheng J.X."/>
            <person name="Dai P.F."/>
            <person name="Guo W.B."/>
            <person name="Han X.H."/>
            <person name="Huang E.J."/>
            <person name="Li L.F."/>
            <person name="Wei W."/>
            <person name="Gao Y.C."/>
            <person name="Liu J.Z."/>
            <person name="Shao H.Z."/>
            <person name="Wang X."/>
            <person name="Wang C.C."/>
            <person name="Yang T.C."/>
            <person name="Huo Q.B."/>
            <person name="Li W."/>
            <person name="Chen H.Y."/>
            <person name="Chen S.E."/>
            <person name="Zhou L.G."/>
            <person name="Ni X.B."/>
            <person name="Tian J.H."/>
            <person name="Sheng Y."/>
            <person name="Liu T."/>
            <person name="Pan Y.S."/>
            <person name="Xia L.Y."/>
            <person name="Li J."/>
            <person name="Zhao F."/>
            <person name="Cao W.C."/>
        </authorList>
    </citation>
    <scope>NUCLEOTIDE SEQUENCE [LARGE SCALE GENOMIC DNA]</scope>
    <source>
        <strain evidence="1">Iper-2018</strain>
    </source>
</reference>
<evidence type="ECO:0000313" key="1">
    <source>
        <dbReference type="EMBL" id="KAG0415583.1"/>
    </source>
</evidence>
<protein>
    <submittedName>
        <fullName evidence="1">Uncharacterized protein</fullName>
    </submittedName>
</protein>
<name>A0AC60P8T3_IXOPE</name>
<dbReference type="EMBL" id="JABSTQ010011052">
    <property type="protein sequence ID" value="KAG0415583.1"/>
    <property type="molecule type" value="Genomic_DNA"/>
</dbReference>
<accession>A0AC60P8T3</accession>
<sequence length="432" mass="47351">IEDETGERCSFQRLEEMCSKVAVGLKKLGFRPGDMAGIHSAVNLDLVFAFYGALFAGGSVVFAKSNLTQREVAYQFGDSGPSIVFCDEQNADKTLKACRTLPSVKTLVVIGQRPDMISFSTLKQSPLSEFHPPESIDPQDIMAILYSSGTTGLPKGVMMSHKNFLAQVTQMIQFPTFAQKFLQCPLVDKYDLSTLKKLIIGGSTTPTVVARGIIDKLKLKSFRHVYGLSETCGAIAVTPASLEHYESVGMPNPLTQMKVVDVGTGKKLGPHQRGEVCVKSIYCVRGYFNKPEATAKLYDDEGFLKTGDIGYYTKDGYFYIVDRIKELIKCMDQQVAPAELEDLLLKHEAVKEVVVTGVPHPDFGEAARAYVVLFQGFLESKALEGQLKKLIAGMCLPAFDLPLPLQLEALKQGTRPHEGKIVSCRGTPFTLG</sequence>